<feature type="binding site" evidence="16">
    <location>
        <position position="175"/>
    </location>
    <ligand>
        <name>NADP(+)</name>
        <dbReference type="ChEBI" id="CHEBI:58349"/>
    </ligand>
</feature>
<dbReference type="InterPro" id="IPR002734">
    <property type="entry name" value="RibDG_C"/>
</dbReference>
<feature type="binding site" evidence="16">
    <location>
        <position position="189"/>
    </location>
    <ligand>
        <name>substrate</name>
    </ligand>
</feature>
<keyword evidence="8 14" id="KW-0862">Zinc</keyword>
<feature type="binding site" evidence="16">
    <location>
        <position position="173"/>
    </location>
    <ligand>
        <name>substrate</name>
    </ligand>
</feature>
<dbReference type="Proteomes" id="UP000285376">
    <property type="component" value="Unassembled WGS sequence"/>
</dbReference>
<feature type="binding site" evidence="16">
    <location>
        <position position="205"/>
    </location>
    <ligand>
        <name>NADP(+)</name>
        <dbReference type="ChEBI" id="CHEBI:58349"/>
    </ligand>
</feature>
<feature type="binding site" evidence="17">
    <location>
        <position position="52"/>
    </location>
    <ligand>
        <name>Zn(2+)</name>
        <dbReference type="ChEBI" id="CHEBI:29105"/>
        <note>catalytic</note>
    </ligand>
</feature>
<dbReference type="GO" id="GO:0008270">
    <property type="term" value="F:zinc ion binding"/>
    <property type="evidence" value="ECO:0007669"/>
    <property type="project" value="InterPro"/>
</dbReference>
<comment type="pathway">
    <text evidence="3 14">Cofactor biosynthesis; riboflavin biosynthesis; 5-amino-6-(D-ribitylamino)uracil from GTP: step 3/4.</text>
</comment>
<dbReference type="Pfam" id="PF00383">
    <property type="entry name" value="dCMP_cyt_deam_1"/>
    <property type="match status" value="1"/>
</dbReference>
<evidence type="ECO:0000256" key="14">
    <source>
        <dbReference type="PIRNR" id="PIRNR006769"/>
    </source>
</evidence>
<feature type="binding site" evidence="16">
    <location>
        <begin position="274"/>
        <end position="280"/>
    </location>
    <ligand>
        <name>NADP(+)</name>
        <dbReference type="ChEBI" id="CHEBI:58349"/>
    </ligand>
</feature>
<dbReference type="GO" id="GO:0008703">
    <property type="term" value="F:5-amino-6-(5-phosphoribosylamino)uracil reductase activity"/>
    <property type="evidence" value="ECO:0007669"/>
    <property type="project" value="UniProtKB-EC"/>
</dbReference>
<comment type="catalytic activity">
    <reaction evidence="12 14">
        <text>5-amino-6-(5-phospho-D-ribitylamino)uracil + NADP(+) = 5-amino-6-(5-phospho-D-ribosylamino)uracil + NADPH + H(+)</text>
        <dbReference type="Rhea" id="RHEA:17845"/>
        <dbReference type="ChEBI" id="CHEBI:15378"/>
        <dbReference type="ChEBI" id="CHEBI:57783"/>
        <dbReference type="ChEBI" id="CHEBI:58349"/>
        <dbReference type="ChEBI" id="CHEBI:58421"/>
        <dbReference type="ChEBI" id="CHEBI:58453"/>
        <dbReference type="EC" id="1.1.1.193"/>
    </reaction>
</comment>
<dbReference type="PROSITE" id="PS51747">
    <property type="entry name" value="CYT_DCMP_DEAMINASES_2"/>
    <property type="match status" value="1"/>
</dbReference>
<evidence type="ECO:0000256" key="12">
    <source>
        <dbReference type="ARBA" id="ARBA00049861"/>
    </source>
</evidence>
<dbReference type="Pfam" id="PF01872">
    <property type="entry name" value="RibD_C"/>
    <property type="match status" value="1"/>
</dbReference>
<feature type="binding site" evidence="16">
    <location>
        <position position="201"/>
    </location>
    <ligand>
        <name>NADP(+)</name>
        <dbReference type="ChEBI" id="CHEBI:58349"/>
    </ligand>
</feature>
<accession>A0A417ZAM9</accession>
<comment type="similarity">
    <text evidence="4 14">In the N-terminal section; belongs to the cytidine and deoxycytidylate deaminase family.</text>
</comment>
<feature type="binding site" evidence="17">
    <location>
        <position position="89"/>
    </location>
    <ligand>
        <name>Zn(2+)</name>
        <dbReference type="ChEBI" id="CHEBI:29105"/>
        <note>catalytic</note>
    </ligand>
</feature>
<feature type="binding site" evidence="16">
    <location>
        <position position="212"/>
    </location>
    <ligand>
        <name>substrate</name>
    </ligand>
</feature>
<comment type="function">
    <text evidence="1 14">Converts 2,5-diamino-6-(ribosylamino)-4(3h)-pyrimidinone 5'-phosphate into 5-amino-6-(ribosylamino)-2,4(1h,3h)-pyrimidinedione 5'-phosphate.</text>
</comment>
<dbReference type="InterPro" id="IPR024072">
    <property type="entry name" value="DHFR-like_dom_sf"/>
</dbReference>
<evidence type="ECO:0000256" key="13">
    <source>
        <dbReference type="ARBA" id="ARBA00049886"/>
    </source>
</evidence>
<feature type="active site" description="Proton donor" evidence="15">
    <location>
        <position position="54"/>
    </location>
</feature>
<evidence type="ECO:0000256" key="4">
    <source>
        <dbReference type="ARBA" id="ARBA00005259"/>
    </source>
</evidence>
<reference evidence="19 20" key="1">
    <citation type="submission" date="2018-08" db="EMBL/GenBank/DDBJ databases">
        <title>Whole genome sequence analysis of Dermacoccus abyssi bacteria isolated from Deep Mariana trench Micromonospora spp reveals genes involved in the environmental adaptation and production of secondary metabolites.</title>
        <authorList>
            <person name="Abdel-Mageed W.M."/>
            <person name="Lehri B."/>
            <person name="Nouioui I."/>
            <person name="Goodfellow I."/>
            <person name="Jaspars M."/>
            <person name="Karlyshev A."/>
        </authorList>
    </citation>
    <scope>NUCLEOTIDE SEQUENCE [LARGE SCALE GENOMIC DNA]</scope>
    <source>
        <strain evidence="19 20">MT1.1</strain>
    </source>
</reference>
<proteinExistence type="inferred from homology"/>
<feature type="binding site" evidence="16">
    <location>
        <position position="209"/>
    </location>
    <ligand>
        <name>substrate</name>
    </ligand>
</feature>
<keyword evidence="14 19" id="KW-0378">Hydrolase</keyword>
<sequence>MKLDRSGAVRRAVALAALSPLPDANPRVGCVIVSTDGSVLAEGYHRGAGTPHAEAAAIAEANADGVDLRGATAYVTLEPCAHQGRTPSCARALVAAGVGRVVYGQSDPNGAAAGGAGILADAGIAVDQDAELARQGAALNEDWTFSVTHARPVVRWKFAATLDGFSAAADGTSRWITGSTARADVHRLRAQHGAVVVGTGTALADDPQLTVRDTDGTNLSTQPLRVVIGGRDLPADARVLDDAAETLQLRTHDVDAVLEALHERGIHAVWLEGGPTLAAAFLAAERVDEVLAYVAPAMLGAGRPAAADFGAASMTDLRRFDLVDVTSLVTPADATTPAQTDLRLTLRPLATREES</sequence>
<dbReference type="PIRSF" id="PIRSF006769">
    <property type="entry name" value="RibD"/>
    <property type="match status" value="1"/>
</dbReference>
<evidence type="ECO:0000256" key="3">
    <source>
        <dbReference type="ARBA" id="ARBA00004910"/>
    </source>
</evidence>
<keyword evidence="11" id="KW-0511">Multifunctional enzyme</keyword>
<dbReference type="SUPFAM" id="SSF53597">
    <property type="entry name" value="Dihydrofolate reductase-like"/>
    <property type="match status" value="1"/>
</dbReference>
<evidence type="ECO:0000256" key="1">
    <source>
        <dbReference type="ARBA" id="ARBA00002151"/>
    </source>
</evidence>
<dbReference type="EMBL" id="QWLM01000002">
    <property type="protein sequence ID" value="RHW47694.1"/>
    <property type="molecule type" value="Genomic_DNA"/>
</dbReference>
<keyword evidence="6 14" id="KW-0686">Riboflavin biosynthesis</keyword>
<organism evidence="19 20">
    <name type="scientific">Dermacoccus abyssi</name>
    <dbReference type="NCBI Taxonomy" id="322596"/>
    <lineage>
        <taxon>Bacteria</taxon>
        <taxon>Bacillati</taxon>
        <taxon>Actinomycetota</taxon>
        <taxon>Actinomycetes</taxon>
        <taxon>Micrococcales</taxon>
        <taxon>Dermacoccaceae</taxon>
        <taxon>Dermacoccus</taxon>
    </lineage>
</organism>
<dbReference type="PROSITE" id="PS00903">
    <property type="entry name" value="CYT_DCMP_DEAMINASES_1"/>
    <property type="match status" value="1"/>
</dbReference>
<keyword evidence="9 14" id="KW-0521">NADP</keyword>
<evidence type="ECO:0000256" key="15">
    <source>
        <dbReference type="PIRSR" id="PIRSR006769-1"/>
    </source>
</evidence>
<evidence type="ECO:0000256" key="7">
    <source>
        <dbReference type="ARBA" id="ARBA00022723"/>
    </source>
</evidence>
<dbReference type="SUPFAM" id="SSF53927">
    <property type="entry name" value="Cytidine deaminase-like"/>
    <property type="match status" value="1"/>
</dbReference>
<feature type="domain" description="CMP/dCMP-type deaminase" evidence="18">
    <location>
        <begin position="3"/>
        <end position="127"/>
    </location>
</feature>
<dbReference type="PANTHER" id="PTHR38011">
    <property type="entry name" value="DIHYDROFOLATE REDUCTASE FAMILY PROTEIN (AFU_ORTHOLOGUE AFUA_8G06820)"/>
    <property type="match status" value="1"/>
</dbReference>
<comment type="caution">
    <text evidence="19">The sequence shown here is derived from an EMBL/GenBank/DDBJ whole genome shotgun (WGS) entry which is preliminary data.</text>
</comment>
<dbReference type="UniPathway" id="UPA00275">
    <property type="reaction ID" value="UER00401"/>
</dbReference>
<comment type="similarity">
    <text evidence="5 14">In the C-terminal section; belongs to the HTP reductase family.</text>
</comment>
<evidence type="ECO:0000256" key="17">
    <source>
        <dbReference type="PIRSR" id="PIRSR006769-3"/>
    </source>
</evidence>
<dbReference type="InterPro" id="IPR002125">
    <property type="entry name" value="CMP_dCMP_dom"/>
</dbReference>
<dbReference type="InterPro" id="IPR016193">
    <property type="entry name" value="Cytidine_deaminase-like"/>
</dbReference>
<dbReference type="EC" id="3.5.4.26" evidence="14"/>
<evidence type="ECO:0000256" key="11">
    <source>
        <dbReference type="ARBA" id="ARBA00023268"/>
    </source>
</evidence>
<feature type="binding site" evidence="16">
    <location>
        <position position="159"/>
    </location>
    <ligand>
        <name>NADP(+)</name>
        <dbReference type="ChEBI" id="CHEBI:58349"/>
    </ligand>
</feature>
<dbReference type="Gene3D" id="3.40.430.10">
    <property type="entry name" value="Dihydrofolate Reductase, subunit A"/>
    <property type="match status" value="2"/>
</dbReference>
<feature type="binding site" evidence="17">
    <location>
        <position position="80"/>
    </location>
    <ligand>
        <name>Zn(2+)</name>
        <dbReference type="ChEBI" id="CHEBI:29105"/>
        <note>catalytic</note>
    </ligand>
</feature>
<keyword evidence="7 14" id="KW-0479">Metal-binding</keyword>
<comment type="catalytic activity">
    <reaction evidence="13 14">
        <text>2,5-diamino-6-hydroxy-4-(5-phosphoribosylamino)-pyrimidine + H2O + H(+) = 5-amino-6-(5-phospho-D-ribosylamino)uracil + NH4(+)</text>
        <dbReference type="Rhea" id="RHEA:21868"/>
        <dbReference type="ChEBI" id="CHEBI:15377"/>
        <dbReference type="ChEBI" id="CHEBI:15378"/>
        <dbReference type="ChEBI" id="CHEBI:28938"/>
        <dbReference type="ChEBI" id="CHEBI:58453"/>
        <dbReference type="ChEBI" id="CHEBI:58614"/>
        <dbReference type="EC" id="3.5.4.26"/>
    </reaction>
</comment>
<comment type="pathway">
    <text evidence="2 14">Cofactor biosynthesis; riboflavin biosynthesis; 5-amino-6-(D-ribitylamino)uracil from GTP: step 2/4.</text>
</comment>
<dbReference type="InterPro" id="IPR016192">
    <property type="entry name" value="APOBEC/CMP_deaminase_Zn-bd"/>
</dbReference>
<protein>
    <recommendedName>
        <fullName evidence="14">Riboflavin biosynthesis protein RibD</fullName>
    </recommendedName>
    <domain>
        <recommendedName>
            <fullName evidence="14">Diaminohydroxyphosphoribosylaminopyrimidine deaminase</fullName>
            <shortName evidence="14">DRAP deaminase</shortName>
            <ecNumber evidence="14">3.5.4.26</ecNumber>
        </recommendedName>
        <alternativeName>
            <fullName evidence="14">Riboflavin-specific deaminase</fullName>
        </alternativeName>
    </domain>
    <domain>
        <recommendedName>
            <fullName evidence="14">5-amino-6-(5-phosphoribosylamino)uracil reductase</fullName>
            <ecNumber evidence="14">1.1.1.193</ecNumber>
        </recommendedName>
        <alternativeName>
            <fullName evidence="14">HTP reductase</fullName>
        </alternativeName>
    </domain>
</protein>
<dbReference type="PANTHER" id="PTHR38011:SF7">
    <property type="entry name" value="2,5-DIAMINO-6-RIBOSYLAMINO-4(3H)-PYRIMIDINONE 5'-PHOSPHATE REDUCTASE"/>
    <property type="match status" value="1"/>
</dbReference>
<evidence type="ECO:0000313" key="19">
    <source>
        <dbReference type="EMBL" id="RHW47694.1"/>
    </source>
</evidence>
<feature type="binding site" evidence="16">
    <location>
        <position position="272"/>
    </location>
    <ligand>
        <name>substrate</name>
    </ligand>
</feature>
<dbReference type="GO" id="GO:0008835">
    <property type="term" value="F:diaminohydroxyphosphoribosylaminopyrimidine deaminase activity"/>
    <property type="evidence" value="ECO:0007669"/>
    <property type="project" value="UniProtKB-EC"/>
</dbReference>
<dbReference type="NCBIfam" id="TIGR00326">
    <property type="entry name" value="eubact_ribD"/>
    <property type="match status" value="1"/>
</dbReference>
<dbReference type="GO" id="GO:0009231">
    <property type="term" value="P:riboflavin biosynthetic process"/>
    <property type="evidence" value="ECO:0007669"/>
    <property type="project" value="UniProtKB-UniPathway"/>
</dbReference>
<dbReference type="InterPro" id="IPR004794">
    <property type="entry name" value="Eubact_RibD"/>
</dbReference>
<evidence type="ECO:0000256" key="8">
    <source>
        <dbReference type="ARBA" id="ARBA00022833"/>
    </source>
</evidence>
<name>A0A417ZAM9_9MICO</name>
<dbReference type="RefSeq" id="WP_118912506.1">
    <property type="nucleotide sequence ID" value="NZ_CBCRVH010000002.1"/>
</dbReference>
<dbReference type="AlphaFoldDB" id="A0A417ZAM9"/>
<evidence type="ECO:0000256" key="5">
    <source>
        <dbReference type="ARBA" id="ARBA00007417"/>
    </source>
</evidence>
<evidence type="ECO:0000259" key="18">
    <source>
        <dbReference type="PROSITE" id="PS51747"/>
    </source>
</evidence>
<evidence type="ECO:0000256" key="9">
    <source>
        <dbReference type="ARBA" id="ARBA00022857"/>
    </source>
</evidence>
<dbReference type="EC" id="1.1.1.193" evidence="14"/>
<evidence type="ECO:0000313" key="20">
    <source>
        <dbReference type="Proteomes" id="UP000285376"/>
    </source>
</evidence>
<evidence type="ECO:0000256" key="16">
    <source>
        <dbReference type="PIRSR" id="PIRSR006769-2"/>
    </source>
</evidence>
<dbReference type="InterPro" id="IPR050765">
    <property type="entry name" value="Riboflavin_Biosynth_HTPR"/>
</dbReference>
<evidence type="ECO:0000256" key="2">
    <source>
        <dbReference type="ARBA" id="ARBA00004882"/>
    </source>
</evidence>
<gene>
    <name evidence="19" type="primary">ribD</name>
    <name evidence="19" type="ORF">D1832_02710</name>
</gene>
<evidence type="ECO:0000256" key="6">
    <source>
        <dbReference type="ARBA" id="ARBA00022619"/>
    </source>
</evidence>
<keyword evidence="10 14" id="KW-0560">Oxidoreductase</keyword>
<evidence type="ECO:0000256" key="10">
    <source>
        <dbReference type="ARBA" id="ARBA00023002"/>
    </source>
</evidence>
<dbReference type="Gene3D" id="3.40.140.10">
    <property type="entry name" value="Cytidine Deaminase, domain 2"/>
    <property type="match status" value="1"/>
</dbReference>
<comment type="cofactor">
    <cofactor evidence="14 17">
        <name>Zn(2+)</name>
        <dbReference type="ChEBI" id="CHEBI:29105"/>
    </cofactor>
    <text evidence="14 17">Binds 1 zinc ion.</text>
</comment>